<keyword evidence="1" id="KW-0812">Transmembrane</keyword>
<dbReference type="AlphaFoldDB" id="A0AAG5DIE1"/>
<feature type="transmembrane region" description="Helical" evidence="1">
    <location>
        <begin position="61"/>
        <end position="94"/>
    </location>
</feature>
<keyword evidence="3" id="KW-1185">Reference proteome</keyword>
<keyword evidence="1" id="KW-1133">Transmembrane helix</keyword>
<evidence type="ECO:0000313" key="3">
    <source>
        <dbReference type="Proteomes" id="UP000075880"/>
    </source>
</evidence>
<dbReference type="EnsemblMetazoa" id="ENSAATROPT011985">
    <property type="protein sequence ID" value="ENSAATROPP010861"/>
    <property type="gene ID" value="ENSAATROPG009760"/>
</dbReference>
<keyword evidence="1" id="KW-0472">Membrane</keyword>
<protein>
    <submittedName>
        <fullName evidence="2">Uncharacterized protein</fullName>
    </submittedName>
</protein>
<organism evidence="2 3">
    <name type="scientific">Anopheles atroparvus</name>
    <name type="common">European mosquito</name>
    <dbReference type="NCBI Taxonomy" id="41427"/>
    <lineage>
        <taxon>Eukaryota</taxon>
        <taxon>Metazoa</taxon>
        <taxon>Ecdysozoa</taxon>
        <taxon>Arthropoda</taxon>
        <taxon>Hexapoda</taxon>
        <taxon>Insecta</taxon>
        <taxon>Pterygota</taxon>
        <taxon>Neoptera</taxon>
        <taxon>Endopterygota</taxon>
        <taxon>Diptera</taxon>
        <taxon>Nematocera</taxon>
        <taxon>Culicoidea</taxon>
        <taxon>Culicidae</taxon>
        <taxon>Anophelinae</taxon>
        <taxon>Anopheles</taxon>
    </lineage>
</organism>
<evidence type="ECO:0000313" key="2">
    <source>
        <dbReference type="EnsemblMetazoa" id="ENSAATROPP010861"/>
    </source>
</evidence>
<proteinExistence type="predicted"/>
<name>A0AAG5DIE1_ANOAO</name>
<accession>A0AAG5DIE1</accession>
<feature type="transmembrane region" description="Helical" evidence="1">
    <location>
        <begin position="12"/>
        <end position="40"/>
    </location>
</feature>
<reference evidence="2" key="1">
    <citation type="submission" date="2024-04" db="UniProtKB">
        <authorList>
            <consortium name="EnsemblMetazoa"/>
        </authorList>
    </citation>
    <scope>IDENTIFICATION</scope>
    <source>
        <strain evidence="2">EBRO</strain>
    </source>
</reference>
<evidence type="ECO:0000256" key="1">
    <source>
        <dbReference type="SAM" id="Phobius"/>
    </source>
</evidence>
<dbReference type="Proteomes" id="UP000075880">
    <property type="component" value="Unassembled WGS sequence"/>
</dbReference>
<sequence>MIVVAIRIGERMMVAIVILHGLLLILSVIVLVVSSATMAHPTLTKTFSRGACISHTRFIRCLVVLLIIVVLLLCSIVTVVHKVAIMVFILITIVAERLPIFLNHLAISVLGLRNIAILVCEERT</sequence>